<evidence type="ECO:0000313" key="1">
    <source>
        <dbReference type="EMBL" id="BDP43648.1"/>
    </source>
</evidence>
<dbReference type="InterPro" id="IPR005502">
    <property type="entry name" value="Ribosyl_crysJ1"/>
</dbReference>
<dbReference type="RefSeq" id="WP_264777518.1">
    <property type="nucleotide sequence ID" value="NZ_AP026561.1"/>
</dbReference>
<sequence>MFLPHAAVRGHLRTVLADKARQGHAVDGLEEELRALPDSYDALHAFAGRLAELPLREDWPYREPSDLPGILAECDPGRPRGPWRPLDSRDVARRVEAAFLASACGCILGKPIESVTPTLTLHEIREALGPVGEWPLRDYLTSRAAHAFGRPPHPDWEGTVRENIRFVAPDDDLNYTILGMLVLERHGLDFTRRDLLRLWMTHLPPGFTWGPERATLAKAALASLPFGEREPGEDALEGWVSVLNPHDELCGAMIRADAYGYAAAGNPALAAELAWRDASLTHRRTGLYGAMFAAAAIAAAPVARDWQETFSTALMFVPRGSRFHRIVSDALEEVACASGWEDGYGRIHGKYAEYTHCRVYQEAGTLINTLRFAEDVGHGICLQVMQGGDTDSYGATAGSILGAYFGPGHLEERWLAPFHDEIRTRLAGFEERSLSGLAARLARLPDLTLAPEATP</sequence>
<dbReference type="Pfam" id="PF03747">
    <property type="entry name" value="ADP_ribosyl_GH"/>
    <property type="match status" value="1"/>
</dbReference>
<organism evidence="1 2">
    <name type="scientific">Deinococcus aetherius</name>
    <dbReference type="NCBI Taxonomy" id="200252"/>
    <lineage>
        <taxon>Bacteria</taxon>
        <taxon>Thermotogati</taxon>
        <taxon>Deinococcota</taxon>
        <taxon>Deinococci</taxon>
        <taxon>Deinococcales</taxon>
        <taxon>Deinococcaceae</taxon>
        <taxon>Deinococcus</taxon>
    </lineage>
</organism>
<accession>A0ABN6RK18</accession>
<protein>
    <recommendedName>
        <fullName evidence="3">ADP-ribosylglycohydrolase</fullName>
    </recommendedName>
</protein>
<evidence type="ECO:0008006" key="3">
    <source>
        <dbReference type="Google" id="ProtNLM"/>
    </source>
</evidence>
<dbReference type="SUPFAM" id="SSF101478">
    <property type="entry name" value="ADP-ribosylglycohydrolase"/>
    <property type="match status" value="1"/>
</dbReference>
<proteinExistence type="predicted"/>
<keyword evidence="2" id="KW-1185">Reference proteome</keyword>
<dbReference type="Proteomes" id="UP001064971">
    <property type="component" value="Plasmid pDAETH-1"/>
</dbReference>
<evidence type="ECO:0000313" key="2">
    <source>
        <dbReference type="Proteomes" id="UP001064971"/>
    </source>
</evidence>
<reference evidence="1" key="1">
    <citation type="submission" date="2022-07" db="EMBL/GenBank/DDBJ databases">
        <title>Complete Genome Sequence of the Radioresistant Bacterium Deinococcus aetherius ST0316, Isolated from the Air Dust collected in Lower Stratosphere above Japan.</title>
        <authorList>
            <person name="Satoh K."/>
            <person name="Hagiwara K."/>
            <person name="Katsumata K."/>
            <person name="Kubo A."/>
            <person name="Yokobori S."/>
            <person name="Yamagishi A."/>
            <person name="Oono Y."/>
            <person name="Narumi I."/>
        </authorList>
    </citation>
    <scope>NUCLEOTIDE SEQUENCE</scope>
    <source>
        <strain evidence="1">ST0316</strain>
        <plasmid evidence="1">pDAETH-1</plasmid>
    </source>
</reference>
<keyword evidence="1" id="KW-0614">Plasmid</keyword>
<name>A0ABN6RK18_9DEIO</name>
<dbReference type="EMBL" id="AP026561">
    <property type="protein sequence ID" value="BDP43648.1"/>
    <property type="molecule type" value="Genomic_DNA"/>
</dbReference>
<geneLocation type="plasmid" evidence="1 2">
    <name>pDAETH-1</name>
</geneLocation>
<dbReference type="InterPro" id="IPR036705">
    <property type="entry name" value="Ribosyl_crysJ1_sf"/>
</dbReference>
<dbReference type="Gene3D" id="1.10.4080.10">
    <property type="entry name" value="ADP-ribosylation/Crystallin J1"/>
    <property type="match status" value="1"/>
</dbReference>
<gene>
    <name evidence="1" type="ORF">DAETH_36170</name>
</gene>